<evidence type="ECO:0000313" key="3">
    <source>
        <dbReference type="EMBL" id="CAL4094804.1"/>
    </source>
</evidence>
<evidence type="ECO:0008006" key="5">
    <source>
        <dbReference type="Google" id="ProtNLM"/>
    </source>
</evidence>
<dbReference type="SUPFAM" id="SSF52058">
    <property type="entry name" value="L domain-like"/>
    <property type="match status" value="1"/>
</dbReference>
<evidence type="ECO:0000256" key="1">
    <source>
        <dbReference type="ARBA" id="ARBA00022729"/>
    </source>
</evidence>
<dbReference type="InterPro" id="IPR050328">
    <property type="entry name" value="Dev_Immune_Receptor"/>
</dbReference>
<keyword evidence="1 2" id="KW-0732">Signal</keyword>
<proteinExistence type="predicted"/>
<keyword evidence="4" id="KW-1185">Reference proteome</keyword>
<dbReference type="InterPro" id="IPR032675">
    <property type="entry name" value="LRR_dom_sf"/>
</dbReference>
<feature type="chain" id="PRO_5043640520" description="Oplophorus-luciferin 2-monooxygenase non-catalytic subunit" evidence="2">
    <location>
        <begin position="19"/>
        <end position="307"/>
    </location>
</feature>
<dbReference type="GO" id="GO:0031012">
    <property type="term" value="C:extracellular matrix"/>
    <property type="evidence" value="ECO:0007669"/>
    <property type="project" value="TreeGrafter"/>
</dbReference>
<feature type="signal peptide" evidence="2">
    <location>
        <begin position="1"/>
        <end position="18"/>
    </location>
</feature>
<dbReference type="GO" id="GO:0005615">
    <property type="term" value="C:extracellular space"/>
    <property type="evidence" value="ECO:0007669"/>
    <property type="project" value="TreeGrafter"/>
</dbReference>
<dbReference type="Pfam" id="PF13855">
    <property type="entry name" value="LRR_8"/>
    <property type="match status" value="1"/>
</dbReference>
<evidence type="ECO:0000313" key="4">
    <source>
        <dbReference type="Proteomes" id="UP001497623"/>
    </source>
</evidence>
<sequence length="307" mass="34782">MKSLIIILLYFVFEGVSVQINDHNQDRISSKVYNQSQVHVMQNDRHHSEYYGYERSCLDAEDISPCVCTYYSASNAMDLECSTVEREKQLKQIFKADFPFKNFREFHIQGNNNLKVLEAGIFNGISFESINICNNNLEVIESQAFDSCYEVATAIFLKANRITSFPFDELSRFSKLSHFDIFSNSLSVIPANAFNGLTALDYLDISDNYAKIVGTFQDLPSLHIIDLGYNDISIVPANFIKTGSSDLTYIYMWGNNIVSVEPGAFDIVDGLYAMEDNLLSTLEEATWRPYLEVGGKLFAARNPLICD</sequence>
<evidence type="ECO:0000256" key="2">
    <source>
        <dbReference type="SAM" id="SignalP"/>
    </source>
</evidence>
<protein>
    <recommendedName>
        <fullName evidence="5">Oplophorus-luciferin 2-monooxygenase non-catalytic subunit</fullName>
    </recommendedName>
</protein>
<reference evidence="3 4" key="1">
    <citation type="submission" date="2024-05" db="EMBL/GenBank/DDBJ databases">
        <authorList>
            <person name="Wallberg A."/>
        </authorList>
    </citation>
    <scope>NUCLEOTIDE SEQUENCE [LARGE SCALE GENOMIC DNA]</scope>
</reference>
<gene>
    <name evidence="3" type="ORF">MNOR_LOCUS15243</name>
</gene>
<dbReference type="EMBL" id="CAXKWB010009454">
    <property type="protein sequence ID" value="CAL4094804.1"/>
    <property type="molecule type" value="Genomic_DNA"/>
</dbReference>
<organism evidence="3 4">
    <name type="scientific">Meganyctiphanes norvegica</name>
    <name type="common">Northern krill</name>
    <name type="synonym">Thysanopoda norvegica</name>
    <dbReference type="NCBI Taxonomy" id="48144"/>
    <lineage>
        <taxon>Eukaryota</taxon>
        <taxon>Metazoa</taxon>
        <taxon>Ecdysozoa</taxon>
        <taxon>Arthropoda</taxon>
        <taxon>Crustacea</taxon>
        <taxon>Multicrustacea</taxon>
        <taxon>Malacostraca</taxon>
        <taxon>Eumalacostraca</taxon>
        <taxon>Eucarida</taxon>
        <taxon>Euphausiacea</taxon>
        <taxon>Euphausiidae</taxon>
        <taxon>Meganyctiphanes</taxon>
    </lineage>
</organism>
<dbReference type="InterPro" id="IPR001611">
    <property type="entry name" value="Leu-rich_rpt"/>
</dbReference>
<accession>A0AAV2QSH1</accession>
<comment type="caution">
    <text evidence="3">The sequence shown here is derived from an EMBL/GenBank/DDBJ whole genome shotgun (WGS) entry which is preliminary data.</text>
</comment>
<dbReference type="PANTHER" id="PTHR24373">
    <property type="entry name" value="SLIT RELATED LEUCINE-RICH REPEAT NEURONAL PROTEIN"/>
    <property type="match status" value="1"/>
</dbReference>
<dbReference type="Gene3D" id="3.80.10.10">
    <property type="entry name" value="Ribonuclease Inhibitor"/>
    <property type="match status" value="1"/>
</dbReference>
<dbReference type="AlphaFoldDB" id="A0AAV2QSH1"/>
<name>A0AAV2QSH1_MEGNR</name>
<dbReference type="Proteomes" id="UP001497623">
    <property type="component" value="Unassembled WGS sequence"/>
</dbReference>
<dbReference type="PANTHER" id="PTHR24373:SF398">
    <property type="entry name" value="LEUCINE-RICH REPEAT-CONTAINING G-PROTEIN COUPLED RECEPTOR 6"/>
    <property type="match status" value="1"/>
</dbReference>